<accession>A0A2P6MTF0</accession>
<reference evidence="1 2" key="1">
    <citation type="journal article" date="2018" name="Genome Biol. Evol.">
        <title>Multiple Roots of Fruiting Body Formation in Amoebozoa.</title>
        <authorList>
            <person name="Hillmann F."/>
            <person name="Forbes G."/>
            <person name="Novohradska S."/>
            <person name="Ferling I."/>
            <person name="Riege K."/>
            <person name="Groth M."/>
            <person name="Westermann M."/>
            <person name="Marz M."/>
            <person name="Spaller T."/>
            <person name="Winckler T."/>
            <person name="Schaap P."/>
            <person name="Glockner G."/>
        </authorList>
    </citation>
    <scope>NUCLEOTIDE SEQUENCE [LARGE SCALE GENOMIC DNA]</scope>
    <source>
        <strain evidence="1 2">Jena</strain>
    </source>
</reference>
<gene>
    <name evidence="1" type="ORF">PROFUN_15989</name>
</gene>
<sequence length="75" mass="8947">MVFNFISRQRFPHSLQKASAERTNAYKCFAEDHQTEHRRRAFSARDSLLFKLRNLQPAACCDFSRYARCTRSWDT</sequence>
<evidence type="ECO:0000313" key="1">
    <source>
        <dbReference type="EMBL" id="PRP74956.1"/>
    </source>
</evidence>
<keyword evidence="2" id="KW-1185">Reference proteome</keyword>
<comment type="caution">
    <text evidence="1">The sequence shown here is derived from an EMBL/GenBank/DDBJ whole genome shotgun (WGS) entry which is preliminary data.</text>
</comment>
<name>A0A2P6MTF0_9EUKA</name>
<proteinExistence type="predicted"/>
<dbReference type="InParanoid" id="A0A2P6MTF0"/>
<dbReference type="AlphaFoldDB" id="A0A2P6MTF0"/>
<organism evidence="1 2">
    <name type="scientific">Planoprotostelium fungivorum</name>
    <dbReference type="NCBI Taxonomy" id="1890364"/>
    <lineage>
        <taxon>Eukaryota</taxon>
        <taxon>Amoebozoa</taxon>
        <taxon>Evosea</taxon>
        <taxon>Variosea</taxon>
        <taxon>Cavosteliida</taxon>
        <taxon>Cavosteliaceae</taxon>
        <taxon>Planoprotostelium</taxon>
    </lineage>
</organism>
<dbReference type="Proteomes" id="UP000241769">
    <property type="component" value="Unassembled WGS sequence"/>
</dbReference>
<protein>
    <submittedName>
        <fullName evidence="1">Uncharacterized protein</fullName>
    </submittedName>
</protein>
<evidence type="ECO:0000313" key="2">
    <source>
        <dbReference type="Proteomes" id="UP000241769"/>
    </source>
</evidence>
<dbReference type="EMBL" id="MDYQ01000423">
    <property type="protein sequence ID" value="PRP74956.1"/>
    <property type="molecule type" value="Genomic_DNA"/>
</dbReference>